<organism evidence="2 3">
    <name type="scientific">Lentisphaera profundi</name>
    <dbReference type="NCBI Taxonomy" id="1658616"/>
    <lineage>
        <taxon>Bacteria</taxon>
        <taxon>Pseudomonadati</taxon>
        <taxon>Lentisphaerota</taxon>
        <taxon>Lentisphaeria</taxon>
        <taxon>Lentisphaerales</taxon>
        <taxon>Lentisphaeraceae</taxon>
        <taxon>Lentisphaera</taxon>
    </lineage>
</organism>
<dbReference type="EMBL" id="CP117811">
    <property type="protein sequence ID" value="WDE96835.1"/>
    <property type="molecule type" value="Genomic_DNA"/>
</dbReference>
<evidence type="ECO:0008006" key="4">
    <source>
        <dbReference type="Google" id="ProtNLM"/>
    </source>
</evidence>
<reference evidence="2 3" key="1">
    <citation type="submission" date="2023-02" db="EMBL/GenBank/DDBJ databases">
        <title>Genome sequence of Lentisphaera profundi SAORIC-696.</title>
        <authorList>
            <person name="Kim e."/>
            <person name="Cho J.-C."/>
            <person name="Choi A."/>
            <person name="Kang I."/>
        </authorList>
    </citation>
    <scope>NUCLEOTIDE SEQUENCE [LARGE SCALE GENOMIC DNA]</scope>
    <source>
        <strain evidence="2 3">SAORIC-696</strain>
    </source>
</reference>
<protein>
    <recommendedName>
        <fullName evidence="4">DUF5640 domain-containing protein</fullName>
    </recommendedName>
</protein>
<dbReference type="Proteomes" id="UP001214250">
    <property type="component" value="Chromosome 1"/>
</dbReference>
<accession>A0ABY7VUE4</accession>
<evidence type="ECO:0000313" key="3">
    <source>
        <dbReference type="Proteomes" id="UP001214250"/>
    </source>
</evidence>
<evidence type="ECO:0000256" key="1">
    <source>
        <dbReference type="SAM" id="SignalP"/>
    </source>
</evidence>
<name>A0ABY7VUE4_9BACT</name>
<sequence length="116" mass="13305">MKKMFFISLITLLFLSCKSTQSSPHIMGSWERIIQDEHPSNKGYKEITTFSSPNIITITEIVNEHGIRHSGIFTVTDDDLVVHINEKTYEGTYSIINGILTIHGNDRIYKYKKVSK</sequence>
<keyword evidence="1" id="KW-0732">Signal</keyword>
<proteinExistence type="predicted"/>
<dbReference type="PROSITE" id="PS51257">
    <property type="entry name" value="PROKAR_LIPOPROTEIN"/>
    <property type="match status" value="1"/>
</dbReference>
<gene>
    <name evidence="2" type="ORF">PQO03_02525</name>
</gene>
<feature type="signal peptide" evidence="1">
    <location>
        <begin position="1"/>
        <end position="22"/>
    </location>
</feature>
<feature type="chain" id="PRO_5045662224" description="DUF5640 domain-containing protein" evidence="1">
    <location>
        <begin position="23"/>
        <end position="116"/>
    </location>
</feature>
<evidence type="ECO:0000313" key="2">
    <source>
        <dbReference type="EMBL" id="WDE96835.1"/>
    </source>
</evidence>
<dbReference type="RefSeq" id="WP_274150900.1">
    <property type="nucleotide sequence ID" value="NZ_CP117811.1"/>
</dbReference>
<keyword evidence="3" id="KW-1185">Reference proteome</keyword>